<dbReference type="Proteomes" id="UP000006844">
    <property type="component" value="Chromosome"/>
</dbReference>
<organism evidence="2 3">
    <name type="scientific">Terriglobus saanensis (strain ATCC BAA-1853 / DSM 23119 / SP1PR4)</name>
    <dbReference type="NCBI Taxonomy" id="401053"/>
    <lineage>
        <taxon>Bacteria</taxon>
        <taxon>Pseudomonadati</taxon>
        <taxon>Acidobacteriota</taxon>
        <taxon>Terriglobia</taxon>
        <taxon>Terriglobales</taxon>
        <taxon>Acidobacteriaceae</taxon>
        <taxon>Terriglobus</taxon>
    </lineage>
</organism>
<dbReference type="eggNOG" id="ENOG5030VSX">
    <property type="taxonomic scope" value="Bacteria"/>
</dbReference>
<evidence type="ECO:0000256" key="1">
    <source>
        <dbReference type="SAM" id="SignalP"/>
    </source>
</evidence>
<dbReference type="AlphaFoldDB" id="E8V0F4"/>
<evidence type="ECO:0000313" key="2">
    <source>
        <dbReference type="EMBL" id="ADV84437.1"/>
    </source>
</evidence>
<dbReference type="STRING" id="401053.AciPR4_3685"/>
<name>E8V0F4_TERSS</name>
<proteinExistence type="predicted"/>
<accession>E8V0F4</accession>
<protein>
    <recommendedName>
        <fullName evidence="4">Outer membrane lipoprotein-sorting protein</fullName>
    </recommendedName>
</protein>
<feature type="signal peptide" evidence="1">
    <location>
        <begin position="1"/>
        <end position="22"/>
    </location>
</feature>
<evidence type="ECO:0008006" key="4">
    <source>
        <dbReference type="Google" id="ProtNLM"/>
    </source>
</evidence>
<dbReference type="HOGENOM" id="CLU_081548_0_0_0"/>
<dbReference type="KEGG" id="tsa:AciPR4_3685"/>
<dbReference type="OrthoDB" id="117392at2"/>
<keyword evidence="3" id="KW-1185">Reference proteome</keyword>
<feature type="chain" id="PRO_5003232255" description="Outer membrane lipoprotein-sorting protein" evidence="1">
    <location>
        <begin position="23"/>
        <end position="260"/>
    </location>
</feature>
<dbReference type="RefSeq" id="WP_013570167.1">
    <property type="nucleotide sequence ID" value="NC_014963.1"/>
</dbReference>
<sequence>MPRWKAAWILAAVLLCTLPTHAQDASEQKARALLQQMVVALGGDAWAGRTEWEFQGRTAAFFKGNPTGDAPFFLFHKVVPGTPGLERVELTKKRDVVQIWTTDEGWELTYKGKRALPKDIVEEHFRVRDHTIDEVVRVWLKDPQTILISDGPSTVQRRQADKVTVINSKNDSVDIELDADTHLPLRRTFKYKNLVYKDYDEDQEEYSDYHVYQGIQTPISITRYRNGDMVAQRFLTKISYNSATPEILFNPDQPYNAKKK</sequence>
<reference evidence="2 3" key="1">
    <citation type="journal article" date="2012" name="Stand. Genomic Sci.">
        <title>Complete genome sequence of Terriglobus saanensis type strain SP1PR4(T), an Acidobacteria from tundra soil.</title>
        <authorList>
            <person name="Rawat S.R."/>
            <person name="Mannisto M.K."/>
            <person name="Starovoytov V."/>
            <person name="Goodwin L."/>
            <person name="Nolan M."/>
            <person name="Hauser L."/>
            <person name="Land M."/>
            <person name="Davenport K.W."/>
            <person name="Woyke T."/>
            <person name="Haggblom M.M."/>
        </authorList>
    </citation>
    <scope>NUCLEOTIDE SEQUENCE</scope>
    <source>
        <strain evidence="3">ATCC BAA-1853 / DSM 23119 / SP1PR4</strain>
    </source>
</reference>
<keyword evidence="1" id="KW-0732">Signal</keyword>
<evidence type="ECO:0000313" key="3">
    <source>
        <dbReference type="Proteomes" id="UP000006844"/>
    </source>
</evidence>
<dbReference type="EMBL" id="CP002467">
    <property type="protein sequence ID" value="ADV84437.1"/>
    <property type="molecule type" value="Genomic_DNA"/>
</dbReference>
<gene>
    <name evidence="2" type="ordered locus">AciPR4_3685</name>
</gene>